<dbReference type="Proteomes" id="UP001143307">
    <property type="component" value="Unassembled WGS sequence"/>
</dbReference>
<name>A0ABT3STZ7_9GAMM</name>
<proteinExistence type="predicted"/>
<dbReference type="EMBL" id="SHNP01000002">
    <property type="protein sequence ID" value="MCX2973465.1"/>
    <property type="molecule type" value="Genomic_DNA"/>
</dbReference>
<keyword evidence="2" id="KW-1185">Reference proteome</keyword>
<reference evidence="1" key="1">
    <citation type="submission" date="2019-02" db="EMBL/GenBank/DDBJ databases">
        <authorList>
            <person name="Li S.-H."/>
        </authorList>
    </citation>
    <scope>NUCLEOTIDE SEQUENCE</scope>
    <source>
        <strain evidence="1">IMCC8485</strain>
    </source>
</reference>
<sequence length="153" mass="16437">MSSARGQANHALYLARILLAAWRRDLAAEAVATITLTQAFLPAVRLHLGHAYGWFLVEITRPGGLPVQPPQCVAELPEVADGKAVPGELLEFQRLEESGWIGEMLSADSLPSPIASLGNLAVSSPAPGFDQASLWAAQLQTLFDRMGDSLDEY</sequence>
<gene>
    <name evidence="1" type="ORF">EYC87_07685</name>
</gene>
<accession>A0ABT3STZ7</accession>
<organism evidence="1 2">
    <name type="scientific">Candidatus Seongchinamella marina</name>
    <dbReference type="NCBI Taxonomy" id="2518990"/>
    <lineage>
        <taxon>Bacteria</taxon>
        <taxon>Pseudomonadati</taxon>
        <taxon>Pseudomonadota</taxon>
        <taxon>Gammaproteobacteria</taxon>
        <taxon>Cellvibrionales</taxon>
        <taxon>Halieaceae</taxon>
        <taxon>Seongchinamella</taxon>
    </lineage>
</organism>
<evidence type="ECO:0000313" key="1">
    <source>
        <dbReference type="EMBL" id="MCX2973465.1"/>
    </source>
</evidence>
<comment type="caution">
    <text evidence="1">The sequence shown here is derived from an EMBL/GenBank/DDBJ whole genome shotgun (WGS) entry which is preliminary data.</text>
</comment>
<protein>
    <submittedName>
        <fullName evidence="1">Uncharacterized protein</fullName>
    </submittedName>
</protein>
<evidence type="ECO:0000313" key="2">
    <source>
        <dbReference type="Proteomes" id="UP001143307"/>
    </source>
</evidence>
<dbReference type="RefSeq" id="WP_279252366.1">
    <property type="nucleotide sequence ID" value="NZ_SHNP01000002.1"/>
</dbReference>